<dbReference type="PANTHER" id="PTHR35391">
    <property type="entry name" value="C2H2-TYPE DOMAIN-CONTAINING PROTEIN-RELATED"/>
    <property type="match status" value="1"/>
</dbReference>
<dbReference type="Pfam" id="PF26082">
    <property type="entry name" value="zf-C2H2_AcuF"/>
    <property type="match status" value="1"/>
</dbReference>
<dbReference type="SUPFAM" id="SSF57959">
    <property type="entry name" value="Leucine zipper domain"/>
    <property type="match status" value="1"/>
</dbReference>
<dbReference type="Proteomes" id="UP000738349">
    <property type="component" value="Unassembled WGS sequence"/>
</dbReference>
<dbReference type="AlphaFoldDB" id="A0A9P9IWJ3"/>
<dbReference type="InterPro" id="IPR013761">
    <property type="entry name" value="SAM/pointed_sf"/>
</dbReference>
<dbReference type="OrthoDB" id="3045089at2759"/>
<dbReference type="InterPro" id="IPR058925">
    <property type="entry name" value="zf-C2H2_AcuF"/>
</dbReference>
<comment type="caution">
    <text evidence="3">The sequence shown here is derived from an EMBL/GenBank/DDBJ whole genome shotgun (WGS) entry which is preliminary data.</text>
</comment>
<dbReference type="InterPro" id="IPR004827">
    <property type="entry name" value="bZIP"/>
</dbReference>
<protein>
    <recommendedName>
        <fullName evidence="2">BZIP domain-containing protein</fullName>
    </recommendedName>
</protein>
<reference evidence="3" key="1">
    <citation type="journal article" date="2021" name="Nat. Commun.">
        <title>Genetic determinants of endophytism in the Arabidopsis root mycobiome.</title>
        <authorList>
            <person name="Mesny F."/>
            <person name="Miyauchi S."/>
            <person name="Thiergart T."/>
            <person name="Pickel B."/>
            <person name="Atanasova L."/>
            <person name="Karlsson M."/>
            <person name="Huettel B."/>
            <person name="Barry K.W."/>
            <person name="Haridas S."/>
            <person name="Chen C."/>
            <person name="Bauer D."/>
            <person name="Andreopoulos W."/>
            <person name="Pangilinan J."/>
            <person name="LaButti K."/>
            <person name="Riley R."/>
            <person name="Lipzen A."/>
            <person name="Clum A."/>
            <person name="Drula E."/>
            <person name="Henrissat B."/>
            <person name="Kohler A."/>
            <person name="Grigoriev I.V."/>
            <person name="Martin F.M."/>
            <person name="Hacquard S."/>
        </authorList>
    </citation>
    <scope>NUCLEOTIDE SEQUENCE</scope>
    <source>
        <strain evidence="3">MPI-CAGE-AT-0147</strain>
    </source>
</reference>
<dbReference type="InterPro" id="IPR046347">
    <property type="entry name" value="bZIP_sf"/>
</dbReference>
<evidence type="ECO:0000259" key="2">
    <source>
        <dbReference type="PROSITE" id="PS00036"/>
    </source>
</evidence>
<feature type="domain" description="BZIP" evidence="2">
    <location>
        <begin position="47"/>
        <end position="62"/>
    </location>
</feature>
<dbReference type="SMART" id="SM01313">
    <property type="entry name" value="Sec3-PIP2_bind"/>
    <property type="match status" value="1"/>
</dbReference>
<dbReference type="EMBL" id="JAGMUV010000013">
    <property type="protein sequence ID" value="KAH7136277.1"/>
    <property type="molecule type" value="Genomic_DNA"/>
</dbReference>
<dbReference type="CDD" id="cd13315">
    <property type="entry name" value="PH_Sec3"/>
    <property type="match status" value="1"/>
</dbReference>
<name>A0A9P9IWJ3_9HYPO</name>
<dbReference type="PANTHER" id="PTHR35391:SF7">
    <property type="entry name" value="C2H2-TYPE DOMAIN-CONTAINING PROTEIN"/>
    <property type="match status" value="1"/>
</dbReference>
<evidence type="ECO:0000256" key="1">
    <source>
        <dbReference type="SAM" id="MobiDB-lite"/>
    </source>
</evidence>
<dbReference type="InterPro" id="IPR028258">
    <property type="entry name" value="Sec3-PIP2_bind"/>
</dbReference>
<accession>A0A9P9IWJ3</accession>
<feature type="compositionally biased region" description="Acidic residues" evidence="1">
    <location>
        <begin position="557"/>
        <end position="570"/>
    </location>
</feature>
<feature type="compositionally biased region" description="Basic and acidic residues" evidence="1">
    <location>
        <begin position="571"/>
        <end position="583"/>
    </location>
</feature>
<dbReference type="GO" id="GO:0003700">
    <property type="term" value="F:DNA-binding transcription factor activity"/>
    <property type="evidence" value="ECO:0007669"/>
    <property type="project" value="InterPro"/>
</dbReference>
<feature type="region of interest" description="Disordered" evidence="1">
    <location>
        <begin position="554"/>
        <end position="588"/>
    </location>
</feature>
<keyword evidence="4" id="KW-1185">Reference proteome</keyword>
<feature type="region of interest" description="Disordered" evidence="1">
    <location>
        <begin position="1"/>
        <end position="31"/>
    </location>
</feature>
<sequence>MNADGEDKAAPSQSLSPELAKARLNRPLSGINPMDNDLKAVIDEAERRRIQNRTAQRKYRERLRHRLGDLGQRQSISEFTSSQNSPGYIHQHRDALANIDSLALSCNVLLESLVGTAQAPEETQPEQGLPADLCHLLEDELGRFRVWAANLGAFQDSKSPRSLDYRLRDGPVMRSSVVSGLKRLIDTGSRVGEIMAGKRPNRSAPAAADASITEDSLDTASECTTELEQLLGSLHSSISHLFSLSILIRRLRPKGRLPGVDSLDSLDSSADVTYVEDKFPKARQVPWLAQRMGDAITRRRELIRYRQQHRAKISKAPEVLTNVNTETETIATSYREEDVVPTLQSSSSNEPEAASIYTSATSFMTSTMDSEGTGLNIPDLSDMVLDGVQLNYGEPIECPYCRTVQNLENRYEWKKHVFTDLQPYVCIFKDCSLKLFETRHEWFEHEITYHQKHWCCTLCPGSQVSYPAEEDIAAHIKSDHRANVTENQLPLLLEACEQQSQTLDTSSCPFCVDWKEDPVLADNSKAFCRHVARHLRLLALVSIPLAIEGLEIREPMPDEASDSSIDEASDENSRHGDNDHEDPGPQWTMDSVQQWLRDRGFSQAWQQTFKDLNIQGSSFTNLGAEPDPMGKSSAMNTLILPMLFEVCNSGHTGWNQTREHDEGKRLQLLIRSTMATPSRDSYKTQAPPLGEDIIQEGAPANPPMSRAERFEDEKTRIISSCFSKKAPDGDQLMESYITHVSVIEYASDPGNPPLDSNRVGSNMKLRVLALAVRQSGRVRMHKIRENPDRSFSIGKTWNFEDLNSVENPPDTSETTGVILRLGKPYYWEMATIKEKLFFVASCIKIHRKYTGGQFLRLIGFSIHEENNLLGRDREDYYTWLKSQSPEGE</sequence>
<dbReference type="CDD" id="cd14688">
    <property type="entry name" value="bZIP_YAP"/>
    <property type="match status" value="1"/>
</dbReference>
<evidence type="ECO:0000313" key="4">
    <source>
        <dbReference type="Proteomes" id="UP000738349"/>
    </source>
</evidence>
<dbReference type="PROSITE" id="PS00036">
    <property type="entry name" value="BZIP_BASIC"/>
    <property type="match status" value="1"/>
</dbReference>
<organism evidence="3 4">
    <name type="scientific">Dactylonectria macrodidyma</name>
    <dbReference type="NCBI Taxonomy" id="307937"/>
    <lineage>
        <taxon>Eukaryota</taxon>
        <taxon>Fungi</taxon>
        <taxon>Dikarya</taxon>
        <taxon>Ascomycota</taxon>
        <taxon>Pezizomycotina</taxon>
        <taxon>Sordariomycetes</taxon>
        <taxon>Hypocreomycetidae</taxon>
        <taxon>Hypocreales</taxon>
        <taxon>Nectriaceae</taxon>
        <taxon>Dactylonectria</taxon>
    </lineage>
</organism>
<dbReference type="Gene3D" id="2.30.29.90">
    <property type="match status" value="1"/>
</dbReference>
<dbReference type="Pfam" id="PF15277">
    <property type="entry name" value="Sec3-PIP2_bind"/>
    <property type="match status" value="1"/>
</dbReference>
<gene>
    <name evidence="3" type="ORF">EDB81DRAFT_693283</name>
</gene>
<evidence type="ECO:0000313" key="3">
    <source>
        <dbReference type="EMBL" id="KAH7136277.1"/>
    </source>
</evidence>
<proteinExistence type="predicted"/>
<dbReference type="SUPFAM" id="SSF47769">
    <property type="entry name" value="SAM/Pointed domain"/>
    <property type="match status" value="1"/>
</dbReference>
<dbReference type="Gene3D" id="1.20.5.170">
    <property type="match status" value="1"/>
</dbReference>